<dbReference type="Proteomes" id="UP001501710">
    <property type="component" value="Unassembled WGS sequence"/>
</dbReference>
<gene>
    <name evidence="1" type="ORF">GCM10022254_19260</name>
</gene>
<dbReference type="InterPro" id="IPR045428">
    <property type="entry name" value="EACC1"/>
</dbReference>
<keyword evidence="2" id="KW-1185">Reference proteome</keyword>
<evidence type="ECO:0000313" key="1">
    <source>
        <dbReference type="EMBL" id="GAA4228677.1"/>
    </source>
</evidence>
<dbReference type="Pfam" id="PF19953">
    <property type="entry name" value="EACC1"/>
    <property type="match status" value="1"/>
</dbReference>
<proteinExistence type="predicted"/>
<reference evidence="2" key="1">
    <citation type="journal article" date="2019" name="Int. J. Syst. Evol. Microbiol.">
        <title>The Global Catalogue of Microorganisms (GCM) 10K type strain sequencing project: providing services to taxonomists for standard genome sequencing and annotation.</title>
        <authorList>
            <consortium name="The Broad Institute Genomics Platform"/>
            <consortium name="The Broad Institute Genome Sequencing Center for Infectious Disease"/>
            <person name="Wu L."/>
            <person name="Ma J."/>
        </authorList>
    </citation>
    <scope>NUCLEOTIDE SEQUENCE [LARGE SCALE GENOMIC DNA]</scope>
    <source>
        <strain evidence="2">JCM 17440</strain>
    </source>
</reference>
<dbReference type="EMBL" id="BAABAS010000005">
    <property type="protein sequence ID" value="GAA4228677.1"/>
    <property type="molecule type" value="Genomic_DNA"/>
</dbReference>
<evidence type="ECO:0000313" key="2">
    <source>
        <dbReference type="Proteomes" id="UP001501710"/>
    </source>
</evidence>
<comment type="caution">
    <text evidence="1">The sequence shown here is derived from an EMBL/GenBank/DDBJ whole genome shotgun (WGS) entry which is preliminary data.</text>
</comment>
<protein>
    <submittedName>
        <fullName evidence="1">Uncharacterized protein</fullName>
    </submittedName>
</protein>
<sequence length="119" mass="12370">MVNTVQIKIDGGDEVGGLVALHDWLRGEAELAGFVKLGRRAAGAEELGGVLDVVTVAVGSGGVAAVLAQSLPTWIRSRRPAVKVTITSPNGRTLELEAAEAADAERLIMDLLRQVDDGA</sequence>
<accession>A0ABP8BWV6</accession>
<organism evidence="1 2">
    <name type="scientific">Actinomadura meridiana</name>
    <dbReference type="NCBI Taxonomy" id="559626"/>
    <lineage>
        <taxon>Bacteria</taxon>
        <taxon>Bacillati</taxon>
        <taxon>Actinomycetota</taxon>
        <taxon>Actinomycetes</taxon>
        <taxon>Streptosporangiales</taxon>
        <taxon>Thermomonosporaceae</taxon>
        <taxon>Actinomadura</taxon>
    </lineage>
</organism>
<name>A0ABP8BWV6_9ACTN</name>